<proteinExistence type="predicted"/>
<dbReference type="EMBL" id="JAGKQH010000001">
    <property type="protein sequence ID" value="KAG6608443.1"/>
    <property type="molecule type" value="Genomic_DNA"/>
</dbReference>
<keyword evidence="2" id="KW-1185">Reference proteome</keyword>
<feature type="non-terminal residue" evidence="1">
    <location>
        <position position="1"/>
    </location>
</feature>
<gene>
    <name evidence="1" type="ORF">SDJN03_01785</name>
</gene>
<evidence type="ECO:0008006" key="3">
    <source>
        <dbReference type="Google" id="ProtNLM"/>
    </source>
</evidence>
<sequence>MAMELRGTASGRRLCFVVGVLLMVVWTQFVSVEGRVLKGVADEAVVEPIGMVAYMATLDSLSGSSRSAFSSLSFVLSSGPSKKGPGH</sequence>
<dbReference type="AlphaFoldDB" id="A0AAV6PAT4"/>
<protein>
    <recommendedName>
        <fullName evidence="3">Dirigent protein</fullName>
    </recommendedName>
</protein>
<organism evidence="1 2">
    <name type="scientific">Cucurbita argyrosperma subsp. sororia</name>
    <dbReference type="NCBI Taxonomy" id="37648"/>
    <lineage>
        <taxon>Eukaryota</taxon>
        <taxon>Viridiplantae</taxon>
        <taxon>Streptophyta</taxon>
        <taxon>Embryophyta</taxon>
        <taxon>Tracheophyta</taxon>
        <taxon>Spermatophyta</taxon>
        <taxon>Magnoliopsida</taxon>
        <taxon>eudicotyledons</taxon>
        <taxon>Gunneridae</taxon>
        <taxon>Pentapetalae</taxon>
        <taxon>rosids</taxon>
        <taxon>fabids</taxon>
        <taxon>Cucurbitales</taxon>
        <taxon>Cucurbitaceae</taxon>
        <taxon>Cucurbiteae</taxon>
        <taxon>Cucurbita</taxon>
    </lineage>
</organism>
<evidence type="ECO:0000313" key="1">
    <source>
        <dbReference type="EMBL" id="KAG6608443.1"/>
    </source>
</evidence>
<name>A0AAV6PAT4_9ROSI</name>
<comment type="caution">
    <text evidence="1">The sequence shown here is derived from an EMBL/GenBank/DDBJ whole genome shotgun (WGS) entry which is preliminary data.</text>
</comment>
<dbReference type="Proteomes" id="UP000685013">
    <property type="component" value="Chromosome 1"/>
</dbReference>
<evidence type="ECO:0000313" key="2">
    <source>
        <dbReference type="Proteomes" id="UP000685013"/>
    </source>
</evidence>
<accession>A0AAV6PAT4</accession>
<reference evidence="1 2" key="1">
    <citation type="journal article" date="2021" name="Hortic Res">
        <title>The domestication of Cucurbita argyrosperma as revealed by the genome of its wild relative.</title>
        <authorList>
            <person name="Barrera-Redondo J."/>
            <person name="Sanchez-de la Vega G."/>
            <person name="Aguirre-Liguori J.A."/>
            <person name="Castellanos-Morales G."/>
            <person name="Gutierrez-Guerrero Y.T."/>
            <person name="Aguirre-Dugua X."/>
            <person name="Aguirre-Planter E."/>
            <person name="Tenaillon M.I."/>
            <person name="Lira-Saade R."/>
            <person name="Eguiarte L.E."/>
        </authorList>
    </citation>
    <scope>NUCLEOTIDE SEQUENCE [LARGE SCALE GENOMIC DNA]</scope>
    <source>
        <strain evidence="1">JBR-2021</strain>
    </source>
</reference>